<keyword evidence="1" id="KW-0732">Signal</keyword>
<gene>
    <name evidence="2" type="ORF">BXYJ_LOCUS7771</name>
</gene>
<feature type="signal peptide" evidence="1">
    <location>
        <begin position="1"/>
        <end position="18"/>
    </location>
</feature>
<evidence type="ECO:0000313" key="3">
    <source>
        <dbReference type="Proteomes" id="UP000095284"/>
    </source>
</evidence>
<reference evidence="5" key="1">
    <citation type="submission" date="2016-11" db="UniProtKB">
        <authorList>
            <consortium name="WormBaseParasite"/>
        </authorList>
    </citation>
    <scope>IDENTIFICATION</scope>
</reference>
<accession>A0A1I7RZQ5</accession>
<keyword evidence="4" id="KW-1185">Reference proteome</keyword>
<name>A0A1I7RZQ5_BURXY</name>
<dbReference type="Proteomes" id="UP000582659">
    <property type="component" value="Unassembled WGS sequence"/>
</dbReference>
<protein>
    <submittedName>
        <fullName evidence="2">(pine wood nematode) hypothetical protein</fullName>
    </submittedName>
</protein>
<dbReference type="EMBL" id="CAJFCV020000003">
    <property type="protein sequence ID" value="CAG9111554.1"/>
    <property type="molecule type" value="Genomic_DNA"/>
</dbReference>
<evidence type="ECO:0000313" key="2">
    <source>
        <dbReference type="EMBL" id="CAD5223022.1"/>
    </source>
</evidence>
<dbReference type="Proteomes" id="UP000659654">
    <property type="component" value="Unassembled WGS sequence"/>
</dbReference>
<sequence length="142" mass="15671">MMQKLAIVFVLAVLGVEAKECVANETTGTVVFGVNLRGTLIINTTSNANISVDPEADYVGVPVKVFAIFQKEFDDDLPIREFFNKRTLYLNITIEGESFGANSIHGITLNTTEGDQWFFGKPIGNEICRILRAKTDRPSQAN</sequence>
<proteinExistence type="predicted"/>
<dbReference type="WBParaSite" id="BXY_0622700.1">
    <property type="protein sequence ID" value="BXY_0622700.1"/>
    <property type="gene ID" value="BXY_0622700"/>
</dbReference>
<feature type="chain" id="PRO_5036022012" evidence="1">
    <location>
        <begin position="19"/>
        <end position="142"/>
    </location>
</feature>
<dbReference type="Proteomes" id="UP000095284">
    <property type="component" value="Unplaced"/>
</dbReference>
<organism evidence="3 5">
    <name type="scientific">Bursaphelenchus xylophilus</name>
    <name type="common">Pinewood nematode worm</name>
    <name type="synonym">Aphelenchoides xylophilus</name>
    <dbReference type="NCBI Taxonomy" id="6326"/>
    <lineage>
        <taxon>Eukaryota</taxon>
        <taxon>Metazoa</taxon>
        <taxon>Ecdysozoa</taxon>
        <taxon>Nematoda</taxon>
        <taxon>Chromadorea</taxon>
        <taxon>Rhabditida</taxon>
        <taxon>Tylenchina</taxon>
        <taxon>Tylenchomorpha</taxon>
        <taxon>Aphelenchoidea</taxon>
        <taxon>Aphelenchoididae</taxon>
        <taxon>Bursaphelenchus</taxon>
    </lineage>
</organism>
<reference evidence="2" key="2">
    <citation type="submission" date="2020-09" db="EMBL/GenBank/DDBJ databases">
        <authorList>
            <person name="Kikuchi T."/>
        </authorList>
    </citation>
    <scope>NUCLEOTIDE SEQUENCE</scope>
    <source>
        <strain evidence="2">Ka4C1</strain>
    </source>
</reference>
<evidence type="ECO:0000313" key="4">
    <source>
        <dbReference type="Proteomes" id="UP000659654"/>
    </source>
</evidence>
<dbReference type="EMBL" id="CAJFDI010000003">
    <property type="protein sequence ID" value="CAD5223022.1"/>
    <property type="molecule type" value="Genomic_DNA"/>
</dbReference>
<evidence type="ECO:0000256" key="1">
    <source>
        <dbReference type="SAM" id="SignalP"/>
    </source>
</evidence>
<dbReference type="AlphaFoldDB" id="A0A1I7RZQ5"/>
<evidence type="ECO:0000313" key="5">
    <source>
        <dbReference type="WBParaSite" id="BXY_0622700.1"/>
    </source>
</evidence>